<reference evidence="4 5" key="1">
    <citation type="journal article" date="2019" name="PLoS Biol.">
        <title>Sex chromosomes control vertical transmission of feminizing Wolbachia symbionts in an isopod.</title>
        <authorList>
            <person name="Becking T."/>
            <person name="Chebbi M.A."/>
            <person name="Giraud I."/>
            <person name="Moumen B."/>
            <person name="Laverre T."/>
            <person name="Caubet Y."/>
            <person name="Peccoud J."/>
            <person name="Gilbert C."/>
            <person name="Cordaux R."/>
        </authorList>
    </citation>
    <scope>NUCLEOTIDE SEQUENCE [LARGE SCALE GENOMIC DNA]</scope>
    <source>
        <strain evidence="4">ANa2</strain>
        <tissue evidence="4">Whole body excluding digestive tract and cuticle</tissue>
    </source>
</reference>
<dbReference type="EMBL" id="SEYY01001662">
    <property type="protein sequence ID" value="KAB7505178.1"/>
    <property type="molecule type" value="Genomic_DNA"/>
</dbReference>
<keyword evidence="5" id="KW-1185">Reference proteome</keyword>
<protein>
    <submittedName>
        <fullName evidence="4">Longitudinals lacking protein-like</fullName>
    </submittedName>
</protein>
<dbReference type="Pfam" id="PF00651">
    <property type="entry name" value="BTB"/>
    <property type="match status" value="1"/>
</dbReference>
<feature type="compositionally biased region" description="Pro residues" evidence="2">
    <location>
        <begin position="124"/>
        <end position="136"/>
    </location>
</feature>
<feature type="compositionally biased region" description="Polar residues" evidence="2">
    <location>
        <begin position="213"/>
        <end position="223"/>
    </location>
</feature>
<feature type="compositionally biased region" description="Polar residues" evidence="2">
    <location>
        <begin position="162"/>
        <end position="175"/>
    </location>
</feature>
<feature type="compositionally biased region" description="Pro residues" evidence="2">
    <location>
        <begin position="277"/>
        <end position="287"/>
    </location>
</feature>
<feature type="domain" description="BTB" evidence="3">
    <location>
        <begin position="32"/>
        <end position="88"/>
    </location>
</feature>
<dbReference type="Gene3D" id="3.30.710.10">
    <property type="entry name" value="Potassium Channel Kv1.1, Chain A"/>
    <property type="match status" value="1"/>
</dbReference>
<feature type="region of interest" description="Disordered" evidence="2">
    <location>
        <begin position="106"/>
        <end position="236"/>
    </location>
</feature>
<keyword evidence="1" id="KW-0539">Nucleus</keyword>
<sequence length="287" mass="31324">MGADQQFCLRWNNFHTNITSAFESLRDDEDFVDITLACEGRQVKAHKMVLSAWQSLPASYCIFLKDVTFANLASILDFMYHGEVNVSHNELATFLKTAEALKVRGLAEDDKRKDSDGYVDASSPGPPRDPPDPGSPRPDETSATDTHLSESPPPHKKRRRSGTSVQSAEDTNETVISEIKETSVKNEPQEFNDEDDILGHSVDTGDIKADNVGVSTSSAQSGGNEEGEDRNNFGLSDSVTISRSQAAMQQLQESFGSFLPAMSQSSGFLPHGATDMPRPPFPLEGVQ</sequence>
<dbReference type="PROSITE" id="PS50097">
    <property type="entry name" value="BTB"/>
    <property type="match status" value="1"/>
</dbReference>
<dbReference type="PANTHER" id="PTHR23110">
    <property type="entry name" value="BTB DOMAIN TRANSCRIPTION FACTOR"/>
    <property type="match status" value="1"/>
</dbReference>
<dbReference type="GO" id="GO:0005634">
    <property type="term" value="C:nucleus"/>
    <property type="evidence" value="ECO:0007669"/>
    <property type="project" value="TreeGrafter"/>
</dbReference>
<dbReference type="GO" id="GO:0006357">
    <property type="term" value="P:regulation of transcription by RNA polymerase II"/>
    <property type="evidence" value="ECO:0007669"/>
    <property type="project" value="TreeGrafter"/>
</dbReference>
<dbReference type="Proteomes" id="UP000326759">
    <property type="component" value="Unassembled WGS sequence"/>
</dbReference>
<dbReference type="InterPro" id="IPR000210">
    <property type="entry name" value="BTB/POZ_dom"/>
</dbReference>
<evidence type="ECO:0000313" key="5">
    <source>
        <dbReference type="Proteomes" id="UP000326759"/>
    </source>
</evidence>
<comment type="caution">
    <text evidence="4">The sequence shown here is derived from an EMBL/GenBank/DDBJ whole genome shotgun (WGS) entry which is preliminary data.</text>
</comment>
<dbReference type="InterPro" id="IPR011333">
    <property type="entry name" value="SKP1/BTB/POZ_sf"/>
</dbReference>
<dbReference type="SMART" id="SM00225">
    <property type="entry name" value="BTB"/>
    <property type="match status" value="1"/>
</dbReference>
<evidence type="ECO:0000259" key="3">
    <source>
        <dbReference type="PROSITE" id="PS50097"/>
    </source>
</evidence>
<gene>
    <name evidence="4" type="primary">lolal_1</name>
    <name evidence="4" type="ORF">Anas_01798</name>
</gene>
<name>A0A5N5TGG3_9CRUS</name>
<dbReference type="PANTHER" id="PTHR23110:SF98">
    <property type="entry name" value="PRE-LOLA-G, ISOFORM C-RELATED"/>
    <property type="match status" value="1"/>
</dbReference>
<evidence type="ECO:0000256" key="1">
    <source>
        <dbReference type="ARBA" id="ARBA00023242"/>
    </source>
</evidence>
<feature type="region of interest" description="Disordered" evidence="2">
    <location>
        <begin position="266"/>
        <end position="287"/>
    </location>
</feature>
<feature type="compositionally biased region" description="Basic and acidic residues" evidence="2">
    <location>
        <begin position="106"/>
        <end position="116"/>
    </location>
</feature>
<feature type="compositionally biased region" description="Basic and acidic residues" evidence="2">
    <location>
        <begin position="178"/>
        <end position="188"/>
    </location>
</feature>
<evidence type="ECO:0000313" key="4">
    <source>
        <dbReference type="EMBL" id="KAB7505178.1"/>
    </source>
</evidence>
<organism evidence="4 5">
    <name type="scientific">Armadillidium nasatum</name>
    <dbReference type="NCBI Taxonomy" id="96803"/>
    <lineage>
        <taxon>Eukaryota</taxon>
        <taxon>Metazoa</taxon>
        <taxon>Ecdysozoa</taxon>
        <taxon>Arthropoda</taxon>
        <taxon>Crustacea</taxon>
        <taxon>Multicrustacea</taxon>
        <taxon>Malacostraca</taxon>
        <taxon>Eumalacostraca</taxon>
        <taxon>Peracarida</taxon>
        <taxon>Isopoda</taxon>
        <taxon>Oniscidea</taxon>
        <taxon>Crinocheta</taxon>
        <taxon>Armadillidiidae</taxon>
        <taxon>Armadillidium</taxon>
    </lineage>
</organism>
<dbReference type="InterPro" id="IPR051095">
    <property type="entry name" value="Dros_DevTransReg"/>
</dbReference>
<feature type="non-terminal residue" evidence="4">
    <location>
        <position position="287"/>
    </location>
</feature>
<evidence type="ECO:0000256" key="2">
    <source>
        <dbReference type="SAM" id="MobiDB-lite"/>
    </source>
</evidence>
<accession>A0A5N5TGG3</accession>
<dbReference type="SUPFAM" id="SSF54695">
    <property type="entry name" value="POZ domain"/>
    <property type="match status" value="1"/>
</dbReference>
<dbReference type="OrthoDB" id="6342549at2759"/>
<proteinExistence type="predicted"/>
<dbReference type="AlphaFoldDB" id="A0A5N5TGG3"/>
<dbReference type="CDD" id="cd18315">
    <property type="entry name" value="BTB_POZ_BAB-like"/>
    <property type="match status" value="1"/>
</dbReference>